<proteinExistence type="predicted"/>
<dbReference type="RefSeq" id="WP_248411621.1">
    <property type="nucleotide sequence ID" value="NZ_JALPQF010000001.1"/>
</dbReference>
<reference evidence="2" key="1">
    <citation type="submission" date="2022-04" db="EMBL/GenBank/DDBJ databases">
        <authorList>
            <person name="Ren T."/>
        </authorList>
    </citation>
    <scope>NUCLEOTIDE SEQUENCE</scope>
    <source>
        <strain evidence="2">F63249</strain>
    </source>
</reference>
<evidence type="ECO:0000259" key="1">
    <source>
        <dbReference type="Pfam" id="PF13521"/>
    </source>
</evidence>
<organism evidence="2 3">
    <name type="scientific">Psychroserpens algicola</name>
    <dbReference type="NCBI Taxonomy" id="1719034"/>
    <lineage>
        <taxon>Bacteria</taxon>
        <taxon>Pseudomonadati</taxon>
        <taxon>Bacteroidota</taxon>
        <taxon>Flavobacteriia</taxon>
        <taxon>Flavobacteriales</taxon>
        <taxon>Flavobacteriaceae</taxon>
        <taxon>Psychroserpens</taxon>
    </lineage>
</organism>
<keyword evidence="3" id="KW-1185">Reference proteome</keyword>
<sequence>MEEKLKQITDTNPNCIKVVLYGPESTGKSTLAQELAAYYNTVYVEEFSRSYAEAKAKNNLSLTKDDVLPIAVGQMHLENKQLHLANTLLICDTDLLETQVYSQFYYDGYCPNEVKKYAQENTYDLYFLTYIDTVWEADGIRDQPNNRLELFNQFEQALVATKKPYVLVKGDFKERLNTCKDHIEKLINHTH</sequence>
<dbReference type="PANTHER" id="PTHR37512:SF1">
    <property type="entry name" value="NADR_TTD14 AAA DOMAIN-CONTAINING PROTEIN"/>
    <property type="match status" value="1"/>
</dbReference>
<dbReference type="SUPFAM" id="SSF52540">
    <property type="entry name" value="P-loop containing nucleoside triphosphate hydrolases"/>
    <property type="match status" value="1"/>
</dbReference>
<dbReference type="InterPro" id="IPR027417">
    <property type="entry name" value="P-loop_NTPase"/>
</dbReference>
<evidence type="ECO:0000313" key="3">
    <source>
        <dbReference type="Proteomes" id="UP001203687"/>
    </source>
</evidence>
<dbReference type="InterPro" id="IPR038727">
    <property type="entry name" value="NadR/Ttd14_AAA_dom"/>
</dbReference>
<comment type="caution">
    <text evidence="2">The sequence shown here is derived from an EMBL/GenBank/DDBJ whole genome shotgun (WGS) entry which is preliminary data.</text>
</comment>
<evidence type="ECO:0000313" key="2">
    <source>
        <dbReference type="EMBL" id="MCK8479231.1"/>
    </source>
</evidence>
<protein>
    <submittedName>
        <fullName evidence="2">ATP-binding protein</fullName>
    </submittedName>
</protein>
<dbReference type="InterPro" id="IPR052735">
    <property type="entry name" value="NAD_biosynth-regulator"/>
</dbReference>
<dbReference type="EMBL" id="JALPQF010000001">
    <property type="protein sequence ID" value="MCK8479231.1"/>
    <property type="molecule type" value="Genomic_DNA"/>
</dbReference>
<keyword evidence="2" id="KW-0547">Nucleotide-binding</keyword>
<dbReference type="PANTHER" id="PTHR37512">
    <property type="entry name" value="TRIFUNCTIONAL NAD BIOSYNTHESIS/REGULATOR PROTEIN NADR"/>
    <property type="match status" value="1"/>
</dbReference>
<feature type="domain" description="NadR/Ttd14 AAA" evidence="1">
    <location>
        <begin position="17"/>
        <end position="175"/>
    </location>
</feature>
<dbReference type="Pfam" id="PF13521">
    <property type="entry name" value="AAA_28"/>
    <property type="match status" value="1"/>
</dbReference>
<dbReference type="Proteomes" id="UP001203687">
    <property type="component" value="Unassembled WGS sequence"/>
</dbReference>
<gene>
    <name evidence="2" type="ORF">MUY34_01290</name>
</gene>
<name>A0ABT0H4D2_9FLAO</name>
<dbReference type="GO" id="GO:0005524">
    <property type="term" value="F:ATP binding"/>
    <property type="evidence" value="ECO:0007669"/>
    <property type="project" value="UniProtKB-KW"/>
</dbReference>
<dbReference type="Gene3D" id="3.40.50.300">
    <property type="entry name" value="P-loop containing nucleotide triphosphate hydrolases"/>
    <property type="match status" value="1"/>
</dbReference>
<accession>A0ABT0H4D2</accession>
<keyword evidence="2" id="KW-0067">ATP-binding</keyword>